<comment type="caution">
    <text evidence="1">The sequence shown here is derived from an EMBL/GenBank/DDBJ whole genome shotgun (WGS) entry which is preliminary data.</text>
</comment>
<dbReference type="InterPro" id="IPR024747">
    <property type="entry name" value="Pyridox_Oxase-rel"/>
</dbReference>
<reference evidence="2" key="1">
    <citation type="journal article" date="2019" name="Int. J. Syst. Evol. Microbiol.">
        <title>The Global Catalogue of Microorganisms (GCM) 10K type strain sequencing project: providing services to taxonomists for standard genome sequencing and annotation.</title>
        <authorList>
            <consortium name="The Broad Institute Genomics Platform"/>
            <consortium name="The Broad Institute Genome Sequencing Center for Infectious Disease"/>
            <person name="Wu L."/>
            <person name="Ma J."/>
        </authorList>
    </citation>
    <scope>NUCLEOTIDE SEQUENCE [LARGE SCALE GENOMIC DNA]</scope>
    <source>
        <strain evidence="2">CGMCC 4.7323</strain>
    </source>
</reference>
<sequence>MNDFPARPTARPTAQAATDSVLAAWADREASRHRTELDRAESLRLLGSVSLGRIVFTQDALPAIRPVNHLLHHGEVIIRTHEGAALAGLTAHTEADGVVVAYEADAIDPATHCGWSVVVTGYCHLVTAPADLAHYEALLHPWTDHRMTHALRISPHLVTGVRLSPSRVAAERH</sequence>
<organism evidence="1 2">
    <name type="scientific">Streptomyces kronopolitis</name>
    <dbReference type="NCBI Taxonomy" id="1612435"/>
    <lineage>
        <taxon>Bacteria</taxon>
        <taxon>Bacillati</taxon>
        <taxon>Actinomycetota</taxon>
        <taxon>Actinomycetes</taxon>
        <taxon>Kitasatosporales</taxon>
        <taxon>Streptomycetaceae</taxon>
        <taxon>Streptomyces</taxon>
    </lineage>
</organism>
<name>A0ABQ2IZD6_9ACTN</name>
<evidence type="ECO:0008006" key="3">
    <source>
        <dbReference type="Google" id="ProtNLM"/>
    </source>
</evidence>
<evidence type="ECO:0000313" key="1">
    <source>
        <dbReference type="EMBL" id="GGN34837.1"/>
    </source>
</evidence>
<evidence type="ECO:0000313" key="2">
    <source>
        <dbReference type="Proteomes" id="UP000600080"/>
    </source>
</evidence>
<protein>
    <recommendedName>
        <fullName evidence="3">Pyridoxamine 5'-phosphate oxidase family protein</fullName>
    </recommendedName>
</protein>
<gene>
    <name evidence="1" type="ORF">GCM10012285_07280</name>
</gene>
<accession>A0ABQ2IZD6</accession>
<proteinExistence type="predicted"/>
<dbReference type="InterPro" id="IPR012349">
    <property type="entry name" value="Split_barrel_FMN-bd"/>
</dbReference>
<dbReference type="Proteomes" id="UP000600080">
    <property type="component" value="Unassembled WGS sequence"/>
</dbReference>
<dbReference type="Pfam" id="PF12900">
    <property type="entry name" value="Pyridox_ox_2"/>
    <property type="match status" value="1"/>
</dbReference>
<keyword evidence="2" id="KW-1185">Reference proteome</keyword>
<dbReference type="SUPFAM" id="SSF50475">
    <property type="entry name" value="FMN-binding split barrel"/>
    <property type="match status" value="1"/>
</dbReference>
<dbReference type="Gene3D" id="2.30.110.10">
    <property type="entry name" value="Electron Transport, Fmn-binding Protein, Chain A"/>
    <property type="match status" value="1"/>
</dbReference>
<dbReference type="EMBL" id="BMND01000002">
    <property type="protein sequence ID" value="GGN34837.1"/>
    <property type="molecule type" value="Genomic_DNA"/>
</dbReference>